<dbReference type="GO" id="GO:0055085">
    <property type="term" value="P:transmembrane transport"/>
    <property type="evidence" value="ECO:0007669"/>
    <property type="project" value="InterPro"/>
</dbReference>
<accession>A0A932HZF1</accession>
<dbReference type="PROSITE" id="PS50928">
    <property type="entry name" value="ABC_TM1"/>
    <property type="match status" value="1"/>
</dbReference>
<protein>
    <submittedName>
        <fullName evidence="9">ABC transporter permease</fullName>
    </submittedName>
</protein>
<evidence type="ECO:0000256" key="6">
    <source>
        <dbReference type="ARBA" id="ARBA00023136"/>
    </source>
</evidence>
<dbReference type="Pfam" id="PF00528">
    <property type="entry name" value="BPD_transp_1"/>
    <property type="match status" value="1"/>
</dbReference>
<dbReference type="InterPro" id="IPR035906">
    <property type="entry name" value="MetI-like_sf"/>
</dbReference>
<evidence type="ECO:0000256" key="5">
    <source>
        <dbReference type="ARBA" id="ARBA00022989"/>
    </source>
</evidence>
<organism evidence="9 10">
    <name type="scientific">Tectimicrobiota bacterium</name>
    <dbReference type="NCBI Taxonomy" id="2528274"/>
    <lineage>
        <taxon>Bacteria</taxon>
        <taxon>Pseudomonadati</taxon>
        <taxon>Nitrospinota/Tectimicrobiota group</taxon>
        <taxon>Candidatus Tectimicrobiota</taxon>
    </lineage>
</organism>
<proteinExistence type="inferred from homology"/>
<comment type="similarity">
    <text evidence="7">Belongs to the binding-protein-dependent transport system permease family.</text>
</comment>
<dbReference type="Gene3D" id="1.10.3720.10">
    <property type="entry name" value="MetI-like"/>
    <property type="match status" value="1"/>
</dbReference>
<name>A0A932HZF1_UNCTE</name>
<dbReference type="CDD" id="cd06261">
    <property type="entry name" value="TM_PBP2"/>
    <property type="match status" value="1"/>
</dbReference>
<dbReference type="GO" id="GO:0005886">
    <property type="term" value="C:plasma membrane"/>
    <property type="evidence" value="ECO:0007669"/>
    <property type="project" value="UniProtKB-SubCell"/>
</dbReference>
<evidence type="ECO:0000313" key="10">
    <source>
        <dbReference type="Proteomes" id="UP000782312"/>
    </source>
</evidence>
<feature type="transmembrane region" description="Helical" evidence="7">
    <location>
        <begin position="82"/>
        <end position="100"/>
    </location>
</feature>
<keyword evidence="2 7" id="KW-0813">Transport</keyword>
<evidence type="ECO:0000256" key="3">
    <source>
        <dbReference type="ARBA" id="ARBA00022475"/>
    </source>
</evidence>
<reference evidence="9" key="1">
    <citation type="submission" date="2020-07" db="EMBL/GenBank/DDBJ databases">
        <title>Huge and variable diversity of episymbiotic CPR bacteria and DPANN archaea in groundwater ecosystems.</title>
        <authorList>
            <person name="He C.Y."/>
            <person name="Keren R."/>
            <person name="Whittaker M."/>
            <person name="Farag I.F."/>
            <person name="Doudna J."/>
            <person name="Cate J.H.D."/>
            <person name="Banfield J.F."/>
        </authorList>
    </citation>
    <scope>NUCLEOTIDE SEQUENCE</scope>
    <source>
        <strain evidence="9">NC_groundwater_763_Ag_S-0.2um_68_21</strain>
    </source>
</reference>
<evidence type="ECO:0000256" key="4">
    <source>
        <dbReference type="ARBA" id="ARBA00022692"/>
    </source>
</evidence>
<feature type="transmembrane region" description="Helical" evidence="7">
    <location>
        <begin position="180"/>
        <end position="210"/>
    </location>
</feature>
<dbReference type="EMBL" id="JACPUR010000004">
    <property type="protein sequence ID" value="MBI3126499.1"/>
    <property type="molecule type" value="Genomic_DNA"/>
</dbReference>
<comment type="subcellular location">
    <subcellularLocation>
        <location evidence="1 7">Cell membrane</location>
        <topology evidence="1 7">Multi-pass membrane protein</topology>
    </subcellularLocation>
</comment>
<dbReference type="Proteomes" id="UP000782312">
    <property type="component" value="Unassembled WGS sequence"/>
</dbReference>
<comment type="caution">
    <text evidence="9">The sequence shown here is derived from an EMBL/GenBank/DDBJ whole genome shotgun (WGS) entry which is preliminary data.</text>
</comment>
<dbReference type="PANTHER" id="PTHR30151:SF0">
    <property type="entry name" value="ABC TRANSPORTER PERMEASE PROTEIN MJ0413-RELATED"/>
    <property type="match status" value="1"/>
</dbReference>
<keyword evidence="5 7" id="KW-1133">Transmembrane helix</keyword>
<evidence type="ECO:0000259" key="8">
    <source>
        <dbReference type="PROSITE" id="PS50928"/>
    </source>
</evidence>
<keyword evidence="6 7" id="KW-0472">Membrane</keyword>
<evidence type="ECO:0000313" key="9">
    <source>
        <dbReference type="EMBL" id="MBI3126499.1"/>
    </source>
</evidence>
<evidence type="ECO:0000256" key="7">
    <source>
        <dbReference type="RuleBase" id="RU363032"/>
    </source>
</evidence>
<dbReference type="PANTHER" id="PTHR30151">
    <property type="entry name" value="ALKANE SULFONATE ABC TRANSPORTER-RELATED, MEMBRANE SUBUNIT"/>
    <property type="match status" value="1"/>
</dbReference>
<keyword evidence="4 7" id="KW-0812">Transmembrane</keyword>
<sequence length="270" mass="29494">MVAGAGRSGHLLGERRSPARALFLGKYSPLIYMVAAWELATATGFIPEMLLPRFSDVIVAWVRMMISGELLEHALSSLWREAAGFSSSVAFGITTGIAMARFRVLRDLFEPLLRLLFPLPKSALIPILIVWLGIGHLSKIAVIFLGCILPVIVSSFNGARGVDRHLIWSALIMGTGRRKLLWRVIIPGALPDILSGTRLALAVSFVLLVGSEMLAGNTGLGFLTYFLSEAGDLAGMFAAIFTLTLLGFLADRLYLRVMRRILIWQQEGQG</sequence>
<evidence type="ECO:0000256" key="1">
    <source>
        <dbReference type="ARBA" id="ARBA00004651"/>
    </source>
</evidence>
<feature type="domain" description="ABC transmembrane type-1" evidence="8">
    <location>
        <begin position="74"/>
        <end position="254"/>
    </location>
</feature>
<evidence type="ECO:0000256" key="2">
    <source>
        <dbReference type="ARBA" id="ARBA00022448"/>
    </source>
</evidence>
<feature type="transmembrane region" description="Helical" evidence="7">
    <location>
        <begin position="21"/>
        <end position="46"/>
    </location>
</feature>
<keyword evidence="3" id="KW-1003">Cell membrane</keyword>
<gene>
    <name evidence="9" type="ORF">HYZ11_02710</name>
</gene>
<dbReference type="AlphaFoldDB" id="A0A932HZF1"/>
<dbReference type="SUPFAM" id="SSF161098">
    <property type="entry name" value="MetI-like"/>
    <property type="match status" value="1"/>
</dbReference>
<feature type="transmembrane region" description="Helical" evidence="7">
    <location>
        <begin position="230"/>
        <end position="250"/>
    </location>
</feature>
<feature type="transmembrane region" description="Helical" evidence="7">
    <location>
        <begin position="140"/>
        <end position="159"/>
    </location>
</feature>
<feature type="transmembrane region" description="Helical" evidence="7">
    <location>
        <begin position="112"/>
        <end position="134"/>
    </location>
</feature>
<dbReference type="InterPro" id="IPR000515">
    <property type="entry name" value="MetI-like"/>
</dbReference>